<protein>
    <submittedName>
        <fullName evidence="1">Uncharacterized protein</fullName>
    </submittedName>
</protein>
<organism evidence="1 2">
    <name type="scientific">Spirosoma taeanense</name>
    <dbReference type="NCBI Taxonomy" id="2735870"/>
    <lineage>
        <taxon>Bacteria</taxon>
        <taxon>Pseudomonadati</taxon>
        <taxon>Bacteroidota</taxon>
        <taxon>Cytophagia</taxon>
        <taxon>Cytophagales</taxon>
        <taxon>Cytophagaceae</taxon>
        <taxon>Spirosoma</taxon>
    </lineage>
</organism>
<sequence length="161" mass="17205">MPEAFVVNIPKKQEINNASQLVARLDLPAGSYVIFGKANAAALKLNGTIDFPQGFECKLISESTEDACLLNLCSDGFKGGNWGTVALNIGVNLPSGGKVEMRCTPGNPGDILLFNVVVSAIPVEPLTIINADPPREEGHHFNFFKDVVKRTTALSLAQLNP</sequence>
<accession>A0A6M5YD10</accession>
<dbReference type="RefSeq" id="WP_171741030.1">
    <property type="nucleotide sequence ID" value="NZ_CP053435.1"/>
</dbReference>
<proteinExistence type="predicted"/>
<gene>
    <name evidence="1" type="ORF">HNV11_18275</name>
</gene>
<name>A0A6M5YD10_9BACT</name>
<dbReference type="KEGG" id="stae:HNV11_18275"/>
<dbReference type="EMBL" id="CP053435">
    <property type="protein sequence ID" value="QJW91183.1"/>
    <property type="molecule type" value="Genomic_DNA"/>
</dbReference>
<dbReference type="AlphaFoldDB" id="A0A6M5YD10"/>
<evidence type="ECO:0000313" key="2">
    <source>
        <dbReference type="Proteomes" id="UP000502756"/>
    </source>
</evidence>
<evidence type="ECO:0000313" key="1">
    <source>
        <dbReference type="EMBL" id="QJW91183.1"/>
    </source>
</evidence>
<keyword evidence="2" id="KW-1185">Reference proteome</keyword>
<reference evidence="1 2" key="1">
    <citation type="submission" date="2020-05" db="EMBL/GenBank/DDBJ databases">
        <title>Genome sequencing of Spirosoma sp. TS118.</title>
        <authorList>
            <person name="Lee J.-H."/>
            <person name="Jeong S."/>
            <person name="Zhao L."/>
            <person name="Jung J.-H."/>
            <person name="Kim M.-K."/>
            <person name="Lim S."/>
        </authorList>
    </citation>
    <scope>NUCLEOTIDE SEQUENCE [LARGE SCALE GENOMIC DNA]</scope>
    <source>
        <strain evidence="1 2">TS118</strain>
    </source>
</reference>
<dbReference type="Proteomes" id="UP000502756">
    <property type="component" value="Chromosome"/>
</dbReference>